<dbReference type="Proteomes" id="UP001281761">
    <property type="component" value="Unassembled WGS sequence"/>
</dbReference>
<sequence>MGNCFRSLVATVKSQPALDVCLEAKAVKLLVYISPWKEESADAFLNSFASNSGDSTTEFVQYIVVLLSSTSQVITTAAMKLLDSVVQNSSAQVRLTLVKADLVPQLINTLNPHVSRSPSGSATPYCLEQHGIEDWNEQQAVHETVLKHVVAPSEKYIRHLCVNRYSIIGNSRDVGNQQD</sequence>
<proteinExistence type="predicted"/>
<evidence type="ECO:0000313" key="2">
    <source>
        <dbReference type="Proteomes" id="UP001281761"/>
    </source>
</evidence>
<dbReference type="Gene3D" id="1.25.10.10">
    <property type="entry name" value="Leucine-rich Repeat Variant"/>
    <property type="match status" value="1"/>
</dbReference>
<dbReference type="EMBL" id="JARBJD010000482">
    <property type="protein sequence ID" value="KAK2941620.1"/>
    <property type="molecule type" value="Genomic_DNA"/>
</dbReference>
<protein>
    <submittedName>
        <fullName evidence="1">Uncharacterized protein</fullName>
    </submittedName>
</protein>
<reference evidence="1 2" key="1">
    <citation type="journal article" date="2022" name="bioRxiv">
        <title>Genomics of Preaxostyla Flagellates Illuminates Evolutionary Transitions and the Path Towards Mitochondrial Loss.</title>
        <authorList>
            <person name="Novak L.V.F."/>
            <person name="Treitli S.C."/>
            <person name="Pyrih J."/>
            <person name="Halakuc P."/>
            <person name="Pipaliya S.V."/>
            <person name="Vacek V."/>
            <person name="Brzon O."/>
            <person name="Soukal P."/>
            <person name="Eme L."/>
            <person name="Dacks J.B."/>
            <person name="Karnkowska A."/>
            <person name="Elias M."/>
            <person name="Hampl V."/>
        </authorList>
    </citation>
    <scope>NUCLEOTIDE SEQUENCE [LARGE SCALE GENOMIC DNA]</scope>
    <source>
        <strain evidence="1">NAU3</strain>
        <tissue evidence="1">Gut</tissue>
    </source>
</reference>
<evidence type="ECO:0000313" key="1">
    <source>
        <dbReference type="EMBL" id="KAK2941620.1"/>
    </source>
</evidence>
<gene>
    <name evidence="1" type="ORF">BLNAU_23468</name>
</gene>
<name>A0ABQ9WUA7_9EUKA</name>
<comment type="caution">
    <text evidence="1">The sequence shown here is derived from an EMBL/GenBank/DDBJ whole genome shotgun (WGS) entry which is preliminary data.</text>
</comment>
<keyword evidence="2" id="KW-1185">Reference proteome</keyword>
<dbReference type="InterPro" id="IPR011989">
    <property type="entry name" value="ARM-like"/>
</dbReference>
<accession>A0ABQ9WUA7</accession>
<organism evidence="1 2">
    <name type="scientific">Blattamonas nauphoetae</name>
    <dbReference type="NCBI Taxonomy" id="2049346"/>
    <lineage>
        <taxon>Eukaryota</taxon>
        <taxon>Metamonada</taxon>
        <taxon>Preaxostyla</taxon>
        <taxon>Oxymonadida</taxon>
        <taxon>Blattamonas</taxon>
    </lineage>
</organism>